<keyword evidence="2" id="KW-0472">Membrane</keyword>
<name>A0A518CTB1_9PLAN</name>
<keyword evidence="5" id="KW-1185">Reference proteome</keyword>
<dbReference type="Gene3D" id="1.10.287.470">
    <property type="entry name" value="Helix hairpin bin"/>
    <property type="match status" value="1"/>
</dbReference>
<dbReference type="Proteomes" id="UP000317178">
    <property type="component" value="Chromosome"/>
</dbReference>
<dbReference type="Gene3D" id="2.40.50.100">
    <property type="match status" value="1"/>
</dbReference>
<keyword evidence="2" id="KW-0812">Transmembrane</keyword>
<dbReference type="InterPro" id="IPR050739">
    <property type="entry name" value="MFP"/>
</dbReference>
<dbReference type="PANTHER" id="PTHR30386">
    <property type="entry name" value="MEMBRANE FUSION SUBUNIT OF EMRAB-TOLC MULTIDRUG EFFLUX PUMP"/>
    <property type="match status" value="1"/>
</dbReference>
<dbReference type="SUPFAM" id="SSF51230">
    <property type="entry name" value="Single hybrid motif"/>
    <property type="match status" value="1"/>
</dbReference>
<feature type="coiled-coil region" evidence="1">
    <location>
        <begin position="160"/>
        <end position="194"/>
    </location>
</feature>
<evidence type="ECO:0000256" key="1">
    <source>
        <dbReference type="SAM" id="Coils"/>
    </source>
</evidence>
<dbReference type="OrthoDB" id="9760528at2"/>
<feature type="domain" description="Multidrug resistance protein MdtA-like alpha-helical hairpin" evidence="3">
    <location>
        <begin position="177"/>
        <end position="240"/>
    </location>
</feature>
<keyword evidence="2" id="KW-1133">Transmembrane helix</keyword>
<feature type="coiled-coil region" evidence="1">
    <location>
        <begin position="219"/>
        <end position="292"/>
    </location>
</feature>
<feature type="transmembrane region" description="Helical" evidence="2">
    <location>
        <begin position="29"/>
        <end position="47"/>
    </location>
</feature>
<accession>A0A518CTB1</accession>
<sequence>MLSPVAYDEKAMPSLQLARSSRLARRTGRVLFVMIVISFIVVAVSPWQQSVRGSGNVVAYAPLERQQTLEAPIKGRIVSLGENIVENSLVEKGELIAIISDIDENYLGRIEGQLTATQQQVEATRTLLKASMRSRDAAEMIVTSYEEQLKTYQTVKAQIIGSAEAAVEAAENKLEAEKQQLAEHQAALSQIKADFSRQKTLFEENIISQLKFQESDRKLKEAIAKVAKAEAYIKAAENDLVGKRNDRNAKEQKAQIDIDYANAALRKTLGDVAKAESDIAKAESEVSKGEKSLFDIETKLARQRNQEVRAPFKGYLTQIYANQGSQILKEGDPICVIVPETSDRAVQIWLDGNDAPLVEVGRHVRLQFEGWPAVQFAGWPSVAVGTFGGDVVSIDATDNGKGKFRVMILPDPTDGDWPQDRFLRQGVRANGWVILEKVPLWYELWRNMNGFPPVVSMDEPKEKVKPPKIPKP</sequence>
<dbReference type="AlphaFoldDB" id="A0A518CTB1"/>
<protein>
    <recommendedName>
        <fullName evidence="3">Multidrug resistance protein MdtA-like alpha-helical hairpin domain-containing protein</fullName>
    </recommendedName>
</protein>
<evidence type="ECO:0000313" key="4">
    <source>
        <dbReference type="EMBL" id="QDU82471.1"/>
    </source>
</evidence>
<organism evidence="4 5">
    <name type="scientific">Polystyrenella longa</name>
    <dbReference type="NCBI Taxonomy" id="2528007"/>
    <lineage>
        <taxon>Bacteria</taxon>
        <taxon>Pseudomonadati</taxon>
        <taxon>Planctomycetota</taxon>
        <taxon>Planctomycetia</taxon>
        <taxon>Planctomycetales</taxon>
        <taxon>Planctomycetaceae</taxon>
        <taxon>Polystyrenella</taxon>
    </lineage>
</organism>
<evidence type="ECO:0000256" key="2">
    <source>
        <dbReference type="SAM" id="Phobius"/>
    </source>
</evidence>
<evidence type="ECO:0000313" key="5">
    <source>
        <dbReference type="Proteomes" id="UP000317178"/>
    </source>
</evidence>
<gene>
    <name evidence="4" type="ORF">Pla110_42280</name>
</gene>
<dbReference type="PANTHER" id="PTHR30386:SF18">
    <property type="entry name" value="INNER MEMBRANE PROTEIN YIAV-RELATED"/>
    <property type="match status" value="1"/>
</dbReference>
<reference evidence="4 5" key="1">
    <citation type="submission" date="2019-02" db="EMBL/GenBank/DDBJ databases">
        <title>Deep-cultivation of Planctomycetes and their phenomic and genomic characterization uncovers novel biology.</title>
        <authorList>
            <person name="Wiegand S."/>
            <person name="Jogler M."/>
            <person name="Boedeker C."/>
            <person name="Pinto D."/>
            <person name="Vollmers J."/>
            <person name="Rivas-Marin E."/>
            <person name="Kohn T."/>
            <person name="Peeters S.H."/>
            <person name="Heuer A."/>
            <person name="Rast P."/>
            <person name="Oberbeckmann S."/>
            <person name="Bunk B."/>
            <person name="Jeske O."/>
            <person name="Meyerdierks A."/>
            <person name="Storesund J.E."/>
            <person name="Kallscheuer N."/>
            <person name="Luecker S."/>
            <person name="Lage O.M."/>
            <person name="Pohl T."/>
            <person name="Merkel B.J."/>
            <person name="Hornburger P."/>
            <person name="Mueller R.-W."/>
            <person name="Bruemmer F."/>
            <person name="Labrenz M."/>
            <person name="Spormann A.M."/>
            <person name="Op den Camp H."/>
            <person name="Overmann J."/>
            <person name="Amann R."/>
            <person name="Jetten M.S.M."/>
            <person name="Mascher T."/>
            <person name="Medema M.H."/>
            <person name="Devos D.P."/>
            <person name="Kaster A.-K."/>
            <person name="Ovreas L."/>
            <person name="Rohde M."/>
            <person name="Galperin M.Y."/>
            <person name="Jogler C."/>
        </authorList>
    </citation>
    <scope>NUCLEOTIDE SEQUENCE [LARGE SCALE GENOMIC DNA]</scope>
    <source>
        <strain evidence="4 5">Pla110</strain>
    </source>
</reference>
<dbReference type="InterPro" id="IPR058624">
    <property type="entry name" value="MdtA-like_HH"/>
</dbReference>
<keyword evidence="1" id="KW-0175">Coiled coil</keyword>
<proteinExistence type="predicted"/>
<dbReference type="Pfam" id="PF25876">
    <property type="entry name" value="HH_MFP_RND"/>
    <property type="match status" value="1"/>
</dbReference>
<dbReference type="KEGG" id="plon:Pla110_42280"/>
<dbReference type="InterPro" id="IPR011053">
    <property type="entry name" value="Single_hybrid_motif"/>
</dbReference>
<evidence type="ECO:0000259" key="3">
    <source>
        <dbReference type="Pfam" id="PF25876"/>
    </source>
</evidence>
<dbReference type="RefSeq" id="WP_144998712.1">
    <property type="nucleotide sequence ID" value="NZ_CP036281.1"/>
</dbReference>
<dbReference type="EMBL" id="CP036281">
    <property type="protein sequence ID" value="QDU82471.1"/>
    <property type="molecule type" value="Genomic_DNA"/>
</dbReference>